<keyword evidence="3" id="KW-1185">Reference proteome</keyword>
<protein>
    <submittedName>
        <fullName evidence="2">Uncharacterized protein</fullName>
    </submittedName>
</protein>
<evidence type="ECO:0000256" key="1">
    <source>
        <dbReference type="SAM" id="MobiDB-lite"/>
    </source>
</evidence>
<feature type="compositionally biased region" description="Low complexity" evidence="1">
    <location>
        <begin position="80"/>
        <end position="93"/>
    </location>
</feature>
<sequence>MAIVLEGSSANLAIDLTSDDEVELQVPVAPVPTRVAKVAEQQPVRVYNTRAVTRAQSAAGSGGSQVRATVQTEMDLVPNSSARSTRATARATRVGNSTTGSADAPQRPFPSRTVDRQARTGTKSGQATAPARTAGQLSLEERFIRTKPVAGIEKVGDNAATHPRIGNTETQLPDVNDFSTGPLHAGGDAGAPTLLRQQAFQQALTGARQRVDRVDRLAFGTPSLPRNPFSSLLYRSSSHESERPAPTAVSQPFRFGLDTAIRSPPNLDGFAAQHEFIALSENVLPKRGNKEYRAANQLVTQQYGATRHGDMVSHSGCEMLAARISNQLMQDVRWAQENGYMPPHQSRPGREANNTSISLDKNNAVSSDVPSMNNITTPRGATPLAFRQQSVVGGQVTMHQHVDFPQPHLLPQSRGGMDIILPQNHAQNPPRARIQVLSERHAADAGRTRNTVQEKLSGDRHGISHLNVRQRDRKRLARQARRLRVQNRARNTSPDLVILSNAHRNLDFWKSKLAEELRMGPEMDLVYVAAASFDRRSIQTVVPNRYFAKGSRTMIQQRFPGFIEKLLEKPLDALRKAYEEHRAEKVDPSRLVLWTDGSASGSRQYNESRGFAVAWRRSTERGWGAWEAAGYQGT</sequence>
<reference evidence="2" key="1">
    <citation type="journal article" date="2020" name="Stud. Mycol.">
        <title>101 Dothideomycetes genomes: a test case for predicting lifestyles and emergence of pathogens.</title>
        <authorList>
            <person name="Haridas S."/>
            <person name="Albert R."/>
            <person name="Binder M."/>
            <person name="Bloem J."/>
            <person name="Labutti K."/>
            <person name="Salamov A."/>
            <person name="Andreopoulos B."/>
            <person name="Baker S."/>
            <person name="Barry K."/>
            <person name="Bills G."/>
            <person name="Bluhm B."/>
            <person name="Cannon C."/>
            <person name="Castanera R."/>
            <person name="Culley D."/>
            <person name="Daum C."/>
            <person name="Ezra D."/>
            <person name="Gonzalez J."/>
            <person name="Henrissat B."/>
            <person name="Kuo A."/>
            <person name="Liang C."/>
            <person name="Lipzen A."/>
            <person name="Lutzoni F."/>
            <person name="Magnuson J."/>
            <person name="Mondo S."/>
            <person name="Nolan M."/>
            <person name="Ohm R."/>
            <person name="Pangilinan J."/>
            <person name="Park H.-J."/>
            <person name="Ramirez L."/>
            <person name="Alfaro M."/>
            <person name="Sun H."/>
            <person name="Tritt A."/>
            <person name="Yoshinaga Y."/>
            <person name="Zwiers L.-H."/>
            <person name="Turgeon B."/>
            <person name="Goodwin S."/>
            <person name="Spatafora J."/>
            <person name="Crous P."/>
            <person name="Grigoriev I."/>
        </authorList>
    </citation>
    <scope>NUCLEOTIDE SEQUENCE</scope>
    <source>
        <strain evidence="2">CBS 107.79</strain>
    </source>
</reference>
<evidence type="ECO:0000313" key="2">
    <source>
        <dbReference type="EMBL" id="KAF1965521.1"/>
    </source>
</evidence>
<feature type="region of interest" description="Disordered" evidence="1">
    <location>
        <begin position="229"/>
        <end position="249"/>
    </location>
</feature>
<dbReference type="OrthoDB" id="3797754at2759"/>
<dbReference type="EMBL" id="ML976760">
    <property type="protein sequence ID" value="KAF1965521.1"/>
    <property type="molecule type" value="Genomic_DNA"/>
</dbReference>
<accession>A0A6A5UKQ4</accession>
<feature type="region of interest" description="Disordered" evidence="1">
    <location>
        <begin position="76"/>
        <end position="139"/>
    </location>
</feature>
<organism evidence="2 3">
    <name type="scientific">Bimuria novae-zelandiae CBS 107.79</name>
    <dbReference type="NCBI Taxonomy" id="1447943"/>
    <lineage>
        <taxon>Eukaryota</taxon>
        <taxon>Fungi</taxon>
        <taxon>Dikarya</taxon>
        <taxon>Ascomycota</taxon>
        <taxon>Pezizomycotina</taxon>
        <taxon>Dothideomycetes</taxon>
        <taxon>Pleosporomycetidae</taxon>
        <taxon>Pleosporales</taxon>
        <taxon>Massarineae</taxon>
        <taxon>Didymosphaeriaceae</taxon>
        <taxon>Bimuria</taxon>
    </lineage>
</organism>
<dbReference type="AlphaFoldDB" id="A0A6A5UKQ4"/>
<evidence type="ECO:0000313" key="3">
    <source>
        <dbReference type="Proteomes" id="UP000800036"/>
    </source>
</evidence>
<proteinExistence type="predicted"/>
<dbReference type="Proteomes" id="UP000800036">
    <property type="component" value="Unassembled WGS sequence"/>
</dbReference>
<feature type="region of interest" description="Disordered" evidence="1">
    <location>
        <begin position="440"/>
        <end position="462"/>
    </location>
</feature>
<gene>
    <name evidence="2" type="ORF">BU23DRAFT_22763</name>
</gene>
<name>A0A6A5UKQ4_9PLEO</name>